<proteinExistence type="predicted"/>
<dbReference type="RefSeq" id="WP_091664309.1">
    <property type="nucleotide sequence ID" value="NZ_FONT01000015.1"/>
</dbReference>
<feature type="transmembrane region" description="Helical" evidence="1">
    <location>
        <begin position="103"/>
        <end position="136"/>
    </location>
</feature>
<dbReference type="Pfam" id="PF17328">
    <property type="entry name" value="DUF5366"/>
    <property type="match status" value="1"/>
</dbReference>
<evidence type="ECO:0000313" key="3">
    <source>
        <dbReference type="Proteomes" id="UP000199516"/>
    </source>
</evidence>
<keyword evidence="1" id="KW-0812">Transmembrane</keyword>
<dbReference type="EMBL" id="FONT01000015">
    <property type="protein sequence ID" value="SFF06091.1"/>
    <property type="molecule type" value="Genomic_DNA"/>
</dbReference>
<gene>
    <name evidence="2" type="ORF">SAMN05192532_11526</name>
</gene>
<evidence type="ECO:0000313" key="2">
    <source>
        <dbReference type="EMBL" id="SFF06091.1"/>
    </source>
</evidence>
<accession>A0A1I2FNU5</accession>
<feature type="transmembrane region" description="Helical" evidence="1">
    <location>
        <begin position="148"/>
        <end position="173"/>
    </location>
</feature>
<protein>
    <submittedName>
        <fullName evidence="2">Uncharacterized protein</fullName>
    </submittedName>
</protein>
<dbReference type="Proteomes" id="UP000199516">
    <property type="component" value="Unassembled WGS sequence"/>
</dbReference>
<dbReference type="InterPro" id="IPR035289">
    <property type="entry name" value="DUF5366"/>
</dbReference>
<feature type="transmembrane region" description="Helical" evidence="1">
    <location>
        <begin position="54"/>
        <end position="75"/>
    </location>
</feature>
<reference evidence="2 3" key="1">
    <citation type="submission" date="2016-10" db="EMBL/GenBank/DDBJ databases">
        <authorList>
            <person name="de Groot N.N."/>
        </authorList>
    </citation>
    <scope>NUCLEOTIDE SEQUENCE [LARGE SCALE GENOMIC DNA]</scope>
    <source>
        <strain evidence="2 3">DSM 23995</strain>
    </source>
</reference>
<keyword evidence="3" id="KW-1185">Reference proteome</keyword>
<feature type="transmembrane region" description="Helical" evidence="1">
    <location>
        <begin position="12"/>
        <end position="34"/>
    </location>
</feature>
<sequence length="185" mass="21232">MKNTYLTSHFPLIAILFFSLSFALYAENVITTWLRDIGLYMGMREFFSDVGIKLTLLFLLVLLFFMVFSALKLIADTINELSLLFFSKDEEGSSLQKIRGGSWFYLLASILSIFFMRMPLGIIITFLLGTFVYFIYFVYKASDSMSTGGLIGMIFFHISFWSAFIFTISYAAIRLYNSLINSLPL</sequence>
<organism evidence="2 3">
    <name type="scientific">Alteribacillus iranensis</name>
    <dbReference type="NCBI Taxonomy" id="930128"/>
    <lineage>
        <taxon>Bacteria</taxon>
        <taxon>Bacillati</taxon>
        <taxon>Bacillota</taxon>
        <taxon>Bacilli</taxon>
        <taxon>Bacillales</taxon>
        <taxon>Bacillaceae</taxon>
        <taxon>Alteribacillus</taxon>
    </lineage>
</organism>
<name>A0A1I2FNU5_9BACI</name>
<evidence type="ECO:0000256" key="1">
    <source>
        <dbReference type="SAM" id="Phobius"/>
    </source>
</evidence>
<keyword evidence="1" id="KW-1133">Transmembrane helix</keyword>
<dbReference type="OrthoDB" id="2739240at2"/>
<dbReference type="AlphaFoldDB" id="A0A1I2FNU5"/>
<keyword evidence="1" id="KW-0472">Membrane</keyword>